<dbReference type="Gene3D" id="3.40.50.300">
    <property type="entry name" value="P-loop containing nucleotide triphosphate hydrolases"/>
    <property type="match status" value="2"/>
</dbReference>
<feature type="coiled-coil region" evidence="1">
    <location>
        <begin position="1073"/>
        <end position="1124"/>
    </location>
</feature>
<proteinExistence type="predicted"/>
<organism evidence="4 5">
    <name type="scientific">Ruminococcus albus</name>
    <dbReference type="NCBI Taxonomy" id="1264"/>
    <lineage>
        <taxon>Bacteria</taxon>
        <taxon>Bacillati</taxon>
        <taxon>Bacillota</taxon>
        <taxon>Clostridia</taxon>
        <taxon>Eubacteriales</taxon>
        <taxon>Oscillospiraceae</taxon>
        <taxon>Ruminococcus</taxon>
    </lineage>
</organism>
<keyword evidence="4" id="KW-0347">Helicase</keyword>
<name>A0A1I1CUS5_RUMAL</name>
<feature type="domain" description="Helicase C-terminal" evidence="3">
    <location>
        <begin position="749"/>
        <end position="923"/>
    </location>
</feature>
<keyword evidence="4" id="KW-0547">Nucleotide-binding</keyword>
<keyword evidence="4" id="KW-0378">Hydrolase</keyword>
<dbReference type="SUPFAM" id="SSF52540">
    <property type="entry name" value="P-loop containing nucleoside triphosphate hydrolases"/>
    <property type="match status" value="2"/>
</dbReference>
<protein>
    <submittedName>
        <fullName evidence="4">Helicase conserved C-terminal domain-containing protein</fullName>
    </submittedName>
</protein>
<dbReference type="PANTHER" id="PTHR41313">
    <property type="entry name" value="ADENINE-SPECIFIC METHYLTRANSFERASE"/>
    <property type="match status" value="1"/>
</dbReference>
<sequence length="1128" mass="128929">MADDNITQEMFGEFLKHFNEYSGFLSASELHEAAAELKRFTENYEQIAKFNKCEIEKKQAEERHIAEVTSMELPLDYNNCYSSDERAAGVYVGSISDGLILSLNDLSRVDIEYISQITGSSHREVIETLKGSIYQDPETWGECFYKGWVTADEYLSGNILRKYKAAESANEKYNGYFEDNIKALEKIIPVPLKTEDIYVTLGSPWLPERIVEDFIGHLLGIAGAVVKHDEITGCWEVTANIYFSDNESYYGTKRLSAVCIIENMLNMKPIKVYNSVQSPQDKNKKIKALNESETIAAAECERKIRAEFDKWIWDDARRCKQLRDIYNEKFGCIRQRKYDGSFLTFPGMLSEITLYPYQKNAVAKILFMPNTLLAHEVGSGKTYIMIAAGMKLRQTGISQKNLYVVPNGLVAQWESIFLKMYPNAKLLCVTPKFFTKTKRETVKQLIIDEDFDGIIMAYSCFDMIDPSDDFIENELNRHIAAVADIPYHKRTKSTEKYEKKLKKQLKKHQEQKSAKDNKVLYFDELGINTLFVDEAHNYKNIPIETKGGYLGINENGSLKCVNMLYKVHIVQQQNGGRGVIMATATPITNSLSDCFAMQTYLQHGELKMLGIDKFDSWLGMFAEPKNDFEIDVDTSGYRMVTRLSQFHNLTELTALFSGAACFHKNDISKDIPKLNGRTDCLVAKTPELTAYLSMISERADCIREGIVNRKEDNMLLLTTDGRKAALDMRLADSKVKPSCDMKVYRCAENVFDIYASDTSGKCTQLVFCDISTPKQGFNIYDELKNILIRMGIPSDQVAFIHDANNDKKRKALFSDMNTGKVRVLIGSTAKLGTGVNVQTYLKAVHHLDVPWRPADMIQREGRILRQGNTNSEVKIFRYITEGSFDAYSWQILEIKQRFITQLISGELSERSGSEVDSAVLDYAEVKALAVGDPMIKKRVEFENELSKYRILQRQITEHYDSLSARLAVIPNEMDRLNDIIEKAESDFAFLQENNCIPKLEERRKIRDMIHDGIMKNARSDTPLFICEYRGFRLSVPANMIAEKPIIIIERSGAYRLALGESPQGYLIRTDNFLNSLDEYAEKRRKRIADLEDEEKSARSQLENKESYSDEIRRLSRKLKLIDKKLGVK</sequence>
<dbReference type="GO" id="GO:0005524">
    <property type="term" value="F:ATP binding"/>
    <property type="evidence" value="ECO:0007669"/>
    <property type="project" value="InterPro"/>
</dbReference>
<dbReference type="Pfam" id="PF00176">
    <property type="entry name" value="SNF2-rel_dom"/>
    <property type="match status" value="1"/>
</dbReference>
<dbReference type="InterPro" id="IPR027417">
    <property type="entry name" value="P-loop_NTPase"/>
</dbReference>
<dbReference type="RefSeq" id="WP_242940739.1">
    <property type="nucleotide sequence ID" value="NZ_FOKQ01000001.1"/>
</dbReference>
<evidence type="ECO:0000313" key="4">
    <source>
        <dbReference type="EMBL" id="SFB66469.1"/>
    </source>
</evidence>
<dbReference type="AlphaFoldDB" id="A0A1I1CUS5"/>
<dbReference type="InterPro" id="IPR001650">
    <property type="entry name" value="Helicase_C-like"/>
</dbReference>
<dbReference type="SMART" id="SM00487">
    <property type="entry name" value="DEXDc"/>
    <property type="match status" value="1"/>
</dbReference>
<dbReference type="Pfam" id="PF00271">
    <property type="entry name" value="Helicase_C"/>
    <property type="match status" value="1"/>
</dbReference>
<reference evidence="4 5" key="1">
    <citation type="submission" date="2016-10" db="EMBL/GenBank/DDBJ databases">
        <authorList>
            <person name="de Groot N.N."/>
        </authorList>
    </citation>
    <scope>NUCLEOTIDE SEQUENCE [LARGE SCALE GENOMIC DNA]</scope>
    <source>
        <strain evidence="4 5">AR67</strain>
    </source>
</reference>
<dbReference type="EMBL" id="FOKQ01000001">
    <property type="protein sequence ID" value="SFB66469.1"/>
    <property type="molecule type" value="Genomic_DNA"/>
</dbReference>
<evidence type="ECO:0000259" key="3">
    <source>
        <dbReference type="PROSITE" id="PS51194"/>
    </source>
</evidence>
<dbReference type="PROSITE" id="PS51192">
    <property type="entry name" value="HELICASE_ATP_BIND_1"/>
    <property type="match status" value="1"/>
</dbReference>
<evidence type="ECO:0000259" key="2">
    <source>
        <dbReference type="PROSITE" id="PS51192"/>
    </source>
</evidence>
<dbReference type="SMART" id="SM00490">
    <property type="entry name" value="HELICc"/>
    <property type="match status" value="1"/>
</dbReference>
<gene>
    <name evidence="4" type="ORF">SAMN02910406_00078</name>
</gene>
<accession>A0A1I1CUS5</accession>
<evidence type="ECO:0000256" key="1">
    <source>
        <dbReference type="SAM" id="Coils"/>
    </source>
</evidence>
<dbReference type="InterPro" id="IPR000330">
    <property type="entry name" value="SNF2_N"/>
</dbReference>
<dbReference type="InterPro" id="IPR052933">
    <property type="entry name" value="DNA_Protect_Modify"/>
</dbReference>
<evidence type="ECO:0000313" key="5">
    <source>
        <dbReference type="Proteomes" id="UP000182192"/>
    </source>
</evidence>
<dbReference type="GO" id="GO:0004386">
    <property type="term" value="F:helicase activity"/>
    <property type="evidence" value="ECO:0007669"/>
    <property type="project" value="UniProtKB-KW"/>
</dbReference>
<dbReference type="PANTHER" id="PTHR41313:SF1">
    <property type="entry name" value="DNA METHYLASE ADENINE-SPECIFIC DOMAIN-CONTAINING PROTEIN"/>
    <property type="match status" value="1"/>
</dbReference>
<dbReference type="Proteomes" id="UP000182192">
    <property type="component" value="Unassembled WGS sequence"/>
</dbReference>
<dbReference type="InterPro" id="IPR014001">
    <property type="entry name" value="Helicase_ATP-bd"/>
</dbReference>
<dbReference type="PROSITE" id="PS51194">
    <property type="entry name" value="HELICASE_CTER"/>
    <property type="match status" value="1"/>
</dbReference>
<keyword evidence="1" id="KW-0175">Coiled coil</keyword>
<feature type="domain" description="Helicase ATP-binding" evidence="2">
    <location>
        <begin position="362"/>
        <end position="604"/>
    </location>
</feature>
<keyword evidence="4" id="KW-0067">ATP-binding</keyword>